<protein>
    <submittedName>
        <fullName evidence="4">Uncharacterized protein</fullName>
    </submittedName>
</protein>
<keyword evidence="1" id="KW-0175">Coiled coil</keyword>
<keyword evidence="3" id="KW-0732">Signal</keyword>
<accession>A0A9N8HX79</accession>
<sequence length="435" mass="47960">MPSSSAISLWCVLAFLVQIQSLVLPPRGIHRRGTALASDLVDPSAVSDLVQGLDAAIGNPSTAADEIVQASTKAVDMAISDPTILAAGGVATLSIGLAAFLASNNDNKEDDGAGNETAVSPEVQAKMLQAVAAAREEIEVAEPDAESTGPDASSSHPAAEVASESKEPEPEPEEPESDVSMEAKEPEPEPQEEPEPEASMESAKSEEDDDEAEEAAEEEVAVDLEEAIDLSERLAEPRQRGLLLQRFLNKKTERLQKANQKLGRQKADLSNTEIRLQETQAQLSAVTRANQGLFTQYKNEKGIRQQVTEELSQTKQEMETLQQIAQADMDAMVEANQQLEDKFEFEQMEKKRRISELHETEWELDTTRKQLYKTSAELASVKDELAFTQKQVQDTSKSLKELKDDTKSMRKLTGNMWKLSKNRVKGIFRRNKQQE</sequence>
<evidence type="ECO:0000256" key="1">
    <source>
        <dbReference type="SAM" id="Coils"/>
    </source>
</evidence>
<feature type="coiled-coil region" evidence="1">
    <location>
        <begin position="248"/>
        <end position="349"/>
    </location>
</feature>
<dbReference type="AlphaFoldDB" id="A0A9N8HX79"/>
<gene>
    <name evidence="4" type="ORF">SEMRO_2147_G316490.1</name>
</gene>
<evidence type="ECO:0000256" key="3">
    <source>
        <dbReference type="SAM" id="SignalP"/>
    </source>
</evidence>
<feature type="signal peptide" evidence="3">
    <location>
        <begin position="1"/>
        <end position="21"/>
    </location>
</feature>
<evidence type="ECO:0000313" key="5">
    <source>
        <dbReference type="Proteomes" id="UP001153069"/>
    </source>
</evidence>
<feature type="compositionally biased region" description="Acidic residues" evidence="2">
    <location>
        <begin position="170"/>
        <end position="179"/>
    </location>
</feature>
<dbReference type="Proteomes" id="UP001153069">
    <property type="component" value="Unassembled WGS sequence"/>
</dbReference>
<comment type="caution">
    <text evidence="4">The sequence shown here is derived from an EMBL/GenBank/DDBJ whole genome shotgun (WGS) entry which is preliminary data.</text>
</comment>
<evidence type="ECO:0000256" key="2">
    <source>
        <dbReference type="SAM" id="MobiDB-lite"/>
    </source>
</evidence>
<reference evidence="4" key="1">
    <citation type="submission" date="2020-06" db="EMBL/GenBank/DDBJ databases">
        <authorList>
            <consortium name="Plant Systems Biology data submission"/>
        </authorList>
    </citation>
    <scope>NUCLEOTIDE SEQUENCE</scope>
    <source>
        <strain evidence="4">D6</strain>
    </source>
</reference>
<feature type="compositionally biased region" description="Acidic residues" evidence="2">
    <location>
        <begin position="206"/>
        <end position="221"/>
    </location>
</feature>
<feature type="compositionally biased region" description="Acidic residues" evidence="2">
    <location>
        <begin position="188"/>
        <end position="198"/>
    </location>
</feature>
<evidence type="ECO:0000313" key="4">
    <source>
        <dbReference type="EMBL" id="CAB9528100.1"/>
    </source>
</evidence>
<organism evidence="4 5">
    <name type="scientific">Seminavis robusta</name>
    <dbReference type="NCBI Taxonomy" id="568900"/>
    <lineage>
        <taxon>Eukaryota</taxon>
        <taxon>Sar</taxon>
        <taxon>Stramenopiles</taxon>
        <taxon>Ochrophyta</taxon>
        <taxon>Bacillariophyta</taxon>
        <taxon>Bacillariophyceae</taxon>
        <taxon>Bacillariophycidae</taxon>
        <taxon>Naviculales</taxon>
        <taxon>Naviculaceae</taxon>
        <taxon>Seminavis</taxon>
    </lineage>
</organism>
<dbReference type="EMBL" id="CAICTM010002145">
    <property type="protein sequence ID" value="CAB9528100.1"/>
    <property type="molecule type" value="Genomic_DNA"/>
</dbReference>
<feature type="chain" id="PRO_5040357930" evidence="3">
    <location>
        <begin position="22"/>
        <end position="435"/>
    </location>
</feature>
<keyword evidence="5" id="KW-1185">Reference proteome</keyword>
<name>A0A9N8HX79_9STRA</name>
<proteinExistence type="predicted"/>
<feature type="region of interest" description="Disordered" evidence="2">
    <location>
        <begin position="139"/>
        <end position="221"/>
    </location>
</feature>